<feature type="transmembrane region" description="Helical" evidence="2">
    <location>
        <begin position="87"/>
        <end position="106"/>
    </location>
</feature>
<evidence type="ECO:0008006" key="5">
    <source>
        <dbReference type="Google" id="ProtNLM"/>
    </source>
</evidence>
<accession>A0A8H4BGT0</accession>
<reference evidence="3 4" key="1">
    <citation type="submission" date="2019-09" db="EMBL/GenBank/DDBJ databases">
        <authorList>
            <consortium name="DOE Joint Genome Institute"/>
            <person name="Mondo S.J."/>
            <person name="Navarro-Mendoza M.I."/>
            <person name="Perez-Arques C."/>
            <person name="Panchal S."/>
            <person name="Nicolas F.E."/>
            <person name="Ganguly P."/>
            <person name="Pangilinan J."/>
            <person name="Grigoriev I."/>
            <person name="Heitman J."/>
            <person name="Sanya K."/>
            <person name="Garre V."/>
        </authorList>
    </citation>
    <scope>NUCLEOTIDE SEQUENCE [LARGE SCALE GENOMIC DNA]</scope>
    <source>
        <strain evidence="3 4">MU402</strain>
    </source>
</reference>
<comment type="caution">
    <text evidence="3">The sequence shown here is derived from an EMBL/GenBank/DDBJ whole genome shotgun (WGS) entry which is preliminary data.</text>
</comment>
<dbReference type="EMBL" id="JAAECE010000004">
    <property type="protein sequence ID" value="KAF1802034.1"/>
    <property type="molecule type" value="Genomic_DNA"/>
</dbReference>
<dbReference type="Proteomes" id="UP000469890">
    <property type="component" value="Unassembled WGS sequence"/>
</dbReference>
<protein>
    <recommendedName>
        <fullName evidence="5">Transmembrane protein</fullName>
    </recommendedName>
</protein>
<evidence type="ECO:0000256" key="2">
    <source>
        <dbReference type="SAM" id="Phobius"/>
    </source>
</evidence>
<evidence type="ECO:0000313" key="4">
    <source>
        <dbReference type="Proteomes" id="UP000469890"/>
    </source>
</evidence>
<evidence type="ECO:0000313" key="3">
    <source>
        <dbReference type="EMBL" id="KAF1802034.1"/>
    </source>
</evidence>
<sequence>MPQKKEFDEGDNAPYDDDLKAEGSLSLEDPFSSKKPVKTKGYISKLPFITWTLVSIIGIVFCLVHSHQDAFWQWTGDTTADAQSLQAKVVVSLFSAIIGGCVVALLSKTLVSASFVLLRYRGASLSHLATLIEGYNPSRIPTVVVGGGWVSSILIILIIAASAVTKQLAIISMGVDFVATNSTKVSYTKNYTNCLAPLGPSNFYFIQSAVTFQTFSAILNPNSSFTNEHYDTSIPAGLTGHSQFERVLPYAEASCIPFNSSKDFYLNGTPTVDFTTYTWQVSTTLPFTISADDLWINCTIKAGYANANSTCNGTKCETVRTSENITPFEERGNGLPPFLRRFFSKFAPGGTSGNNLIVTWLLGGDILTDAYSRNSDIPNPTVEFIENRAALLGTVMARVVCDRNPDNDDEDYRLPGSPITSSYIDHSYYQYKVLWAWPFYLLAGCIFLLWFPVKHGAVEEVCITDVSPMVF</sequence>
<feature type="transmembrane region" description="Helical" evidence="2">
    <location>
        <begin position="142"/>
        <end position="164"/>
    </location>
</feature>
<proteinExistence type="predicted"/>
<organism evidence="3 4">
    <name type="scientific">Mucor circinelloides f. lusitanicus</name>
    <name type="common">Mucor racemosus var. lusitanicus</name>
    <dbReference type="NCBI Taxonomy" id="29924"/>
    <lineage>
        <taxon>Eukaryota</taxon>
        <taxon>Fungi</taxon>
        <taxon>Fungi incertae sedis</taxon>
        <taxon>Mucoromycota</taxon>
        <taxon>Mucoromycotina</taxon>
        <taxon>Mucoromycetes</taxon>
        <taxon>Mucorales</taxon>
        <taxon>Mucorineae</taxon>
        <taxon>Mucoraceae</taxon>
        <taxon>Mucor</taxon>
    </lineage>
</organism>
<dbReference type="AlphaFoldDB" id="A0A8H4BGT0"/>
<feature type="region of interest" description="Disordered" evidence="1">
    <location>
        <begin position="1"/>
        <end position="23"/>
    </location>
</feature>
<name>A0A8H4BGT0_MUCCL</name>
<keyword evidence="2" id="KW-1133">Transmembrane helix</keyword>
<feature type="transmembrane region" description="Helical" evidence="2">
    <location>
        <begin position="48"/>
        <end position="67"/>
    </location>
</feature>
<keyword evidence="2" id="KW-0472">Membrane</keyword>
<keyword evidence="2" id="KW-0812">Transmembrane</keyword>
<gene>
    <name evidence="3" type="ORF">FB192DRAFT_1471710</name>
</gene>
<feature type="transmembrane region" description="Helical" evidence="2">
    <location>
        <begin position="433"/>
        <end position="451"/>
    </location>
</feature>
<evidence type="ECO:0000256" key="1">
    <source>
        <dbReference type="SAM" id="MobiDB-lite"/>
    </source>
</evidence>